<evidence type="ECO:0000313" key="1">
    <source>
        <dbReference type="EMBL" id="MFA1611148.1"/>
    </source>
</evidence>
<dbReference type="PANTHER" id="PTHR19288:SF46">
    <property type="entry name" value="HALOACID DEHALOGENASE-LIKE HYDROLASE DOMAIN-CONTAINING PROTEIN 2"/>
    <property type="match status" value="1"/>
</dbReference>
<dbReference type="GO" id="GO:0016787">
    <property type="term" value="F:hydrolase activity"/>
    <property type="evidence" value="ECO:0007669"/>
    <property type="project" value="UniProtKB-KW"/>
</dbReference>
<dbReference type="Pfam" id="PF13344">
    <property type="entry name" value="Hydrolase_6"/>
    <property type="match status" value="1"/>
</dbReference>
<reference evidence="1 2" key="1">
    <citation type="submission" date="2024-08" db="EMBL/GenBank/DDBJ databases">
        <title>Halobellus sp. MBLA0158 whole genome sequence.</title>
        <authorList>
            <person name="Hwang C.Y."/>
            <person name="Cho E.-S."/>
            <person name="Seo M.-J."/>
        </authorList>
    </citation>
    <scope>NUCLEOTIDE SEQUENCE [LARGE SCALE GENOMIC DNA]</scope>
    <source>
        <strain evidence="1 2">MBLA0158</strain>
    </source>
</reference>
<dbReference type="RefSeq" id="WP_372389219.1">
    <property type="nucleotide sequence ID" value="NZ_JBGNYA010000001.1"/>
</dbReference>
<dbReference type="AlphaFoldDB" id="A0ABD5MDS9"/>
<dbReference type="InterPro" id="IPR023214">
    <property type="entry name" value="HAD_sf"/>
</dbReference>
<dbReference type="PANTHER" id="PTHR19288">
    <property type="entry name" value="4-NITROPHENYLPHOSPHATASE-RELATED"/>
    <property type="match status" value="1"/>
</dbReference>
<dbReference type="Pfam" id="PF13242">
    <property type="entry name" value="Hydrolase_like"/>
    <property type="match status" value="1"/>
</dbReference>
<dbReference type="InterPro" id="IPR006357">
    <property type="entry name" value="HAD-SF_hydro_IIA"/>
</dbReference>
<dbReference type="Proteomes" id="UP001570511">
    <property type="component" value="Unassembled WGS sequence"/>
</dbReference>
<dbReference type="EMBL" id="JBGNYA010000001">
    <property type="protein sequence ID" value="MFA1611148.1"/>
    <property type="molecule type" value="Genomic_DNA"/>
</dbReference>
<dbReference type="PIRSF" id="PIRSF000915">
    <property type="entry name" value="PGP-type_phosphatase"/>
    <property type="match status" value="1"/>
</dbReference>
<evidence type="ECO:0000313" key="2">
    <source>
        <dbReference type="Proteomes" id="UP001570511"/>
    </source>
</evidence>
<accession>A0ABD5MDS9</accession>
<proteinExistence type="predicted"/>
<dbReference type="SUPFAM" id="SSF56784">
    <property type="entry name" value="HAD-like"/>
    <property type="match status" value="1"/>
</dbReference>
<name>A0ABD5MDS9_9EURY</name>
<sequence>MDVRGVIFDVDGTLVRGDEPIPGAAAGLDAAEAAGLRRLFVSNNPTKPPEAYEARLARAGIHADADEVLTAGTVTARYLLDRHAADSIAVVGEPGLVDLLGEAGLSVERVGRDGDLRVDPAVLVASLDRRFGYKMLRACLDLLADGDVAFVGTDPDVVIPAAEGDVPGSGAIVDAIANVAGREPAAVLGKPSETAREMALDRLDLPPEDVLVVGDRLDTDIALGARSGMTTALVTTGVTAAEDVASSPITPDHVLDSLAELESLLAEP</sequence>
<keyword evidence="2" id="KW-1185">Reference proteome</keyword>
<dbReference type="NCBIfam" id="TIGR01460">
    <property type="entry name" value="HAD-SF-IIA"/>
    <property type="match status" value="1"/>
</dbReference>
<comment type="caution">
    <text evidence="1">The sequence shown here is derived from an EMBL/GenBank/DDBJ whole genome shotgun (WGS) entry which is preliminary data.</text>
</comment>
<protein>
    <submittedName>
        <fullName evidence="1">HAD-IIA family hydrolase</fullName>
    </submittedName>
</protein>
<keyword evidence="1" id="KW-0378">Hydrolase</keyword>
<organism evidence="1 2">
    <name type="scientific">Halobellus rubicundus</name>
    <dbReference type="NCBI Taxonomy" id="2996466"/>
    <lineage>
        <taxon>Archaea</taxon>
        <taxon>Methanobacteriati</taxon>
        <taxon>Methanobacteriota</taxon>
        <taxon>Stenosarchaea group</taxon>
        <taxon>Halobacteria</taxon>
        <taxon>Halobacteriales</taxon>
        <taxon>Haloferacaceae</taxon>
        <taxon>Halobellus</taxon>
    </lineage>
</organism>
<dbReference type="InterPro" id="IPR036412">
    <property type="entry name" value="HAD-like_sf"/>
</dbReference>
<gene>
    <name evidence="1" type="ORF">OS889_09040</name>
</gene>
<dbReference type="Gene3D" id="3.40.50.1000">
    <property type="entry name" value="HAD superfamily/HAD-like"/>
    <property type="match status" value="2"/>
</dbReference>